<dbReference type="STRING" id="169760.PSTEL_12030"/>
<dbReference type="Pfam" id="PF00005">
    <property type="entry name" value="ABC_tran"/>
    <property type="match status" value="1"/>
</dbReference>
<dbReference type="GO" id="GO:0015421">
    <property type="term" value="F:ABC-type oligopeptide transporter activity"/>
    <property type="evidence" value="ECO:0007669"/>
    <property type="project" value="TreeGrafter"/>
</dbReference>
<dbReference type="AlphaFoldDB" id="A0A089LS04"/>
<proteinExistence type="inferred from homology"/>
<keyword evidence="6 8" id="KW-1133">Transmembrane helix</keyword>
<dbReference type="GO" id="GO:0005524">
    <property type="term" value="F:ATP binding"/>
    <property type="evidence" value="ECO:0007669"/>
    <property type="project" value="UniProtKB-KW"/>
</dbReference>
<evidence type="ECO:0000256" key="1">
    <source>
        <dbReference type="ARBA" id="ARBA00004651"/>
    </source>
</evidence>
<evidence type="ECO:0000256" key="3">
    <source>
        <dbReference type="ARBA" id="ARBA00022692"/>
    </source>
</evidence>
<dbReference type="PROSITE" id="PS50929">
    <property type="entry name" value="ABC_TM1F"/>
    <property type="match status" value="1"/>
</dbReference>
<dbReference type="InterPro" id="IPR003593">
    <property type="entry name" value="AAA+_ATPase"/>
</dbReference>
<reference evidence="11 12" key="1">
    <citation type="submission" date="2014-08" db="EMBL/GenBank/DDBJ databases">
        <title>Comparative genomics of the Paenibacillus odorifer group.</title>
        <authorList>
            <person name="den Bakker H.C."/>
            <person name="Tsai Y.-C."/>
            <person name="Martin N."/>
            <person name="Korlach J."/>
            <person name="Wiedmann M."/>
        </authorList>
    </citation>
    <scope>NUCLEOTIDE SEQUENCE [LARGE SCALE GENOMIC DNA]</scope>
    <source>
        <strain evidence="11 12">DSM 14472</strain>
    </source>
</reference>
<dbReference type="Pfam" id="PF00664">
    <property type="entry name" value="ABC_membrane"/>
    <property type="match status" value="1"/>
</dbReference>
<dbReference type="PROSITE" id="PS50893">
    <property type="entry name" value="ABC_TRANSPORTER_2"/>
    <property type="match status" value="1"/>
</dbReference>
<evidence type="ECO:0000256" key="8">
    <source>
        <dbReference type="SAM" id="Phobius"/>
    </source>
</evidence>
<dbReference type="SMART" id="SM00382">
    <property type="entry name" value="AAA"/>
    <property type="match status" value="1"/>
</dbReference>
<comment type="similarity">
    <text evidence="2">Belongs to the ABC transporter superfamily.</text>
</comment>
<dbReference type="GO" id="GO:0016887">
    <property type="term" value="F:ATP hydrolysis activity"/>
    <property type="evidence" value="ECO:0007669"/>
    <property type="project" value="InterPro"/>
</dbReference>
<keyword evidence="3 8" id="KW-0812">Transmembrane</keyword>
<dbReference type="FunFam" id="3.40.50.300:FF:000218">
    <property type="entry name" value="Multidrug ABC transporter ATP-binding protein"/>
    <property type="match status" value="1"/>
</dbReference>
<dbReference type="KEGG" id="pste:PSTEL_12030"/>
<evidence type="ECO:0000256" key="6">
    <source>
        <dbReference type="ARBA" id="ARBA00022989"/>
    </source>
</evidence>
<accession>A0A089LS04</accession>
<dbReference type="RefSeq" id="WP_038695431.1">
    <property type="nucleotide sequence ID" value="NZ_CP009286.1"/>
</dbReference>
<evidence type="ECO:0000259" key="10">
    <source>
        <dbReference type="PROSITE" id="PS50929"/>
    </source>
</evidence>
<comment type="subcellular location">
    <subcellularLocation>
        <location evidence="1">Cell membrane</location>
        <topology evidence="1">Multi-pass membrane protein</topology>
    </subcellularLocation>
</comment>
<feature type="transmembrane region" description="Helical" evidence="8">
    <location>
        <begin position="140"/>
        <end position="160"/>
    </location>
</feature>
<dbReference type="InterPro" id="IPR036640">
    <property type="entry name" value="ABC1_TM_sf"/>
</dbReference>
<name>A0A089LS04_9BACL</name>
<evidence type="ECO:0000313" key="12">
    <source>
        <dbReference type="Proteomes" id="UP000029507"/>
    </source>
</evidence>
<dbReference type="Proteomes" id="UP000029507">
    <property type="component" value="Chromosome"/>
</dbReference>
<dbReference type="EMBL" id="CP009286">
    <property type="protein sequence ID" value="AIQ63702.1"/>
    <property type="molecule type" value="Genomic_DNA"/>
</dbReference>
<keyword evidence="12" id="KW-1185">Reference proteome</keyword>
<dbReference type="HOGENOM" id="CLU_000604_84_3_9"/>
<evidence type="ECO:0000313" key="11">
    <source>
        <dbReference type="EMBL" id="AIQ63702.1"/>
    </source>
</evidence>
<dbReference type="SUPFAM" id="SSF52540">
    <property type="entry name" value="P-loop containing nucleoside triphosphate hydrolases"/>
    <property type="match status" value="1"/>
</dbReference>
<protein>
    <recommendedName>
        <fullName evidence="13">ABC transporter ATP-binding protein</fullName>
    </recommendedName>
</protein>
<feature type="transmembrane region" description="Helical" evidence="8">
    <location>
        <begin position="60"/>
        <end position="81"/>
    </location>
</feature>
<gene>
    <name evidence="11" type="ORF">PSTEL_12030</name>
</gene>
<dbReference type="InterPro" id="IPR027417">
    <property type="entry name" value="P-loop_NTPase"/>
</dbReference>
<feature type="domain" description="ABC transporter" evidence="9">
    <location>
        <begin position="340"/>
        <end position="574"/>
    </location>
</feature>
<feature type="transmembrane region" description="Helical" evidence="8">
    <location>
        <begin position="166"/>
        <end position="184"/>
    </location>
</feature>
<dbReference type="GO" id="GO:0005886">
    <property type="term" value="C:plasma membrane"/>
    <property type="evidence" value="ECO:0007669"/>
    <property type="project" value="UniProtKB-SubCell"/>
</dbReference>
<evidence type="ECO:0000256" key="5">
    <source>
        <dbReference type="ARBA" id="ARBA00022840"/>
    </source>
</evidence>
<evidence type="ECO:0000256" key="2">
    <source>
        <dbReference type="ARBA" id="ARBA00005417"/>
    </source>
</evidence>
<evidence type="ECO:0008006" key="13">
    <source>
        <dbReference type="Google" id="ProtNLM"/>
    </source>
</evidence>
<keyword evidence="5" id="KW-0067">ATP-binding</keyword>
<feature type="transmembrane region" description="Helical" evidence="8">
    <location>
        <begin position="21"/>
        <end position="48"/>
    </location>
</feature>
<organism evidence="11 12">
    <name type="scientific">Paenibacillus stellifer</name>
    <dbReference type="NCBI Taxonomy" id="169760"/>
    <lineage>
        <taxon>Bacteria</taxon>
        <taxon>Bacillati</taxon>
        <taxon>Bacillota</taxon>
        <taxon>Bacilli</taxon>
        <taxon>Bacillales</taxon>
        <taxon>Paenibacillaceae</taxon>
        <taxon>Paenibacillus</taxon>
    </lineage>
</organism>
<dbReference type="CDD" id="cd07346">
    <property type="entry name" value="ABC_6TM_exporters"/>
    <property type="match status" value="1"/>
</dbReference>
<keyword evidence="7 8" id="KW-0472">Membrane</keyword>
<sequence>MAQMRNRDQLRVIWGFARKYKFSFVSLYLCLAIEALLAMLTPLIIGLLVDEVVYYRNIEFFWRIALVFGICIAFMSVLYTIHPNIWQYLMSRFIFDIKLKLFDQITYAKASFLSEAKTGDLISRNVHDASEFMNIIQRNMFHFFNGIVQVALALIFVWIYSWKAAMLMLVVIPLSTLLSLHFGGRARKRSAEARAAYGGYISWMVEWLKGLREIRLLAAERNSKVAFVRHYKEMVLIKIKTSIIQLKATLFIEGIALLSNLSLYSLSGFLVLRGEITLGAFIAMAEYFATANLKLADLVNNNVDRQLRQAAVDRVCELLEVDTEKNDEANRPLLVPQGNIRFRNVSFSYNDRDPVLKNINLDIQEGQHLSIVGASGSGKTTLMNLLLRLYSAGSGEILVDGSDIGRCTLKSIRKNIGIVQQETLLFNESIRSNLSLGNRHCTDAEIIEACDKADIGGFIRQLPAGLDTIVGHGGIDLSGGQKQRLGIARIYLKDPRILVFDEATSALDFETEKSVHQAWDTVSRGRTTITIAHRLTTILKSDKVAVLHEGEIVSCANHAELLETCAHYQKLFKSQYIGQGA</sequence>
<dbReference type="InterPro" id="IPR011527">
    <property type="entry name" value="ABC1_TM_dom"/>
</dbReference>
<dbReference type="Gene3D" id="1.20.1560.10">
    <property type="entry name" value="ABC transporter type 1, transmembrane domain"/>
    <property type="match status" value="1"/>
</dbReference>
<dbReference type="SUPFAM" id="SSF90123">
    <property type="entry name" value="ABC transporter transmembrane region"/>
    <property type="match status" value="1"/>
</dbReference>
<evidence type="ECO:0000256" key="4">
    <source>
        <dbReference type="ARBA" id="ARBA00022741"/>
    </source>
</evidence>
<dbReference type="PROSITE" id="PS00211">
    <property type="entry name" value="ABC_TRANSPORTER_1"/>
    <property type="match status" value="1"/>
</dbReference>
<dbReference type="InterPro" id="IPR003439">
    <property type="entry name" value="ABC_transporter-like_ATP-bd"/>
</dbReference>
<keyword evidence="4" id="KW-0547">Nucleotide-binding</keyword>
<dbReference type="InterPro" id="IPR039421">
    <property type="entry name" value="Type_1_exporter"/>
</dbReference>
<feature type="domain" description="ABC transmembrane type-1" evidence="10">
    <location>
        <begin position="29"/>
        <end position="307"/>
    </location>
</feature>
<evidence type="ECO:0000259" key="9">
    <source>
        <dbReference type="PROSITE" id="PS50893"/>
    </source>
</evidence>
<dbReference type="PANTHER" id="PTHR43394:SF1">
    <property type="entry name" value="ATP-BINDING CASSETTE SUB-FAMILY B MEMBER 10, MITOCHONDRIAL"/>
    <property type="match status" value="1"/>
</dbReference>
<feature type="transmembrane region" description="Helical" evidence="8">
    <location>
        <begin position="250"/>
        <end position="272"/>
    </location>
</feature>
<dbReference type="Gene3D" id="3.40.50.300">
    <property type="entry name" value="P-loop containing nucleotide triphosphate hydrolases"/>
    <property type="match status" value="1"/>
</dbReference>
<dbReference type="OrthoDB" id="1899463at2"/>
<evidence type="ECO:0000256" key="7">
    <source>
        <dbReference type="ARBA" id="ARBA00023136"/>
    </source>
</evidence>
<dbReference type="InterPro" id="IPR017871">
    <property type="entry name" value="ABC_transporter-like_CS"/>
</dbReference>
<dbReference type="PANTHER" id="PTHR43394">
    <property type="entry name" value="ATP-DEPENDENT PERMEASE MDL1, MITOCHONDRIAL"/>
    <property type="match status" value="1"/>
</dbReference>